<protein>
    <submittedName>
        <fullName evidence="1">Uncharacterized protein</fullName>
    </submittedName>
</protein>
<dbReference type="Proteomes" id="UP000799764">
    <property type="component" value="Unassembled WGS sequence"/>
</dbReference>
<evidence type="ECO:0000313" key="2">
    <source>
        <dbReference type="Proteomes" id="UP000799764"/>
    </source>
</evidence>
<accession>A0A9P4UE18</accession>
<name>A0A9P4UE18_9PLEO</name>
<gene>
    <name evidence="1" type="ORF">P171DRAFT_481498</name>
</gene>
<sequence>MSVAKPKYNLDEGNYRPGIEAENQITVPTRISHVPSATTITQLFPDLNGATTANAGSRSAQSTNFAITVAAADRQARYSPYRPWPSSRPAVETSLREILRVFESLKGVPGGSTRRASRHGILAFHVLWWCDTMGSRAEPAIQPPVISDSRKPR</sequence>
<organism evidence="1 2">
    <name type="scientific">Karstenula rhodostoma CBS 690.94</name>
    <dbReference type="NCBI Taxonomy" id="1392251"/>
    <lineage>
        <taxon>Eukaryota</taxon>
        <taxon>Fungi</taxon>
        <taxon>Dikarya</taxon>
        <taxon>Ascomycota</taxon>
        <taxon>Pezizomycotina</taxon>
        <taxon>Dothideomycetes</taxon>
        <taxon>Pleosporomycetidae</taxon>
        <taxon>Pleosporales</taxon>
        <taxon>Massarineae</taxon>
        <taxon>Didymosphaeriaceae</taxon>
        <taxon>Karstenula</taxon>
    </lineage>
</organism>
<keyword evidence="2" id="KW-1185">Reference proteome</keyword>
<reference evidence="1" key="1">
    <citation type="journal article" date="2020" name="Stud. Mycol.">
        <title>101 Dothideomycetes genomes: a test case for predicting lifestyles and emergence of pathogens.</title>
        <authorList>
            <person name="Haridas S."/>
            <person name="Albert R."/>
            <person name="Binder M."/>
            <person name="Bloem J."/>
            <person name="Labutti K."/>
            <person name="Salamov A."/>
            <person name="Andreopoulos B."/>
            <person name="Baker S."/>
            <person name="Barry K."/>
            <person name="Bills G."/>
            <person name="Bluhm B."/>
            <person name="Cannon C."/>
            <person name="Castanera R."/>
            <person name="Culley D."/>
            <person name="Daum C."/>
            <person name="Ezra D."/>
            <person name="Gonzalez J."/>
            <person name="Henrissat B."/>
            <person name="Kuo A."/>
            <person name="Liang C."/>
            <person name="Lipzen A."/>
            <person name="Lutzoni F."/>
            <person name="Magnuson J."/>
            <person name="Mondo S."/>
            <person name="Nolan M."/>
            <person name="Ohm R."/>
            <person name="Pangilinan J."/>
            <person name="Park H.-J."/>
            <person name="Ramirez L."/>
            <person name="Alfaro M."/>
            <person name="Sun H."/>
            <person name="Tritt A."/>
            <person name="Yoshinaga Y."/>
            <person name="Zwiers L.-H."/>
            <person name="Turgeon B."/>
            <person name="Goodwin S."/>
            <person name="Spatafora J."/>
            <person name="Crous P."/>
            <person name="Grigoriev I."/>
        </authorList>
    </citation>
    <scope>NUCLEOTIDE SEQUENCE</scope>
    <source>
        <strain evidence="1">CBS 690.94</strain>
    </source>
</reference>
<evidence type="ECO:0000313" key="1">
    <source>
        <dbReference type="EMBL" id="KAF2448429.1"/>
    </source>
</evidence>
<proteinExistence type="predicted"/>
<comment type="caution">
    <text evidence="1">The sequence shown here is derived from an EMBL/GenBank/DDBJ whole genome shotgun (WGS) entry which is preliminary data.</text>
</comment>
<dbReference type="AlphaFoldDB" id="A0A9P4UE18"/>
<dbReference type="EMBL" id="MU001495">
    <property type="protein sequence ID" value="KAF2448429.1"/>
    <property type="molecule type" value="Genomic_DNA"/>
</dbReference>